<dbReference type="Proteomes" id="UP000247773">
    <property type="component" value="Genome"/>
</dbReference>
<keyword evidence="1" id="KW-0520">NAD</keyword>
<keyword evidence="1" id="KW-0548">Nucleotidyltransferase</keyword>
<dbReference type="GO" id="GO:0044423">
    <property type="term" value="C:virion component"/>
    <property type="evidence" value="ECO:0007669"/>
    <property type="project" value="UniProtKB-UniRule"/>
</dbReference>
<keyword evidence="1" id="KW-0328">Glycosyltransferase</keyword>
<dbReference type="InterPro" id="IPR016225">
    <property type="entry name" value="Phage_T4_Alt-like"/>
</dbReference>
<dbReference type="GO" id="GO:0046782">
    <property type="term" value="P:regulation of viral transcription"/>
    <property type="evidence" value="ECO:0007669"/>
    <property type="project" value="UniProtKB-UniRule"/>
</dbReference>
<comment type="subcellular location">
    <subcellularLocation>
        <location evidence="1">Virion</location>
    </subcellularLocation>
    <text evidence="1">About 25-50 copies per virion. This protein is injected into the bacterial cell along with the viral DNA.</text>
</comment>
<evidence type="ECO:0000259" key="2">
    <source>
        <dbReference type="Pfam" id="PF03496"/>
    </source>
</evidence>
<comment type="function">
    <text evidence="1">ADP-ribosyltransferase that efficiently ADP-ribosylates one of the two alpha subunits of host RNA polymerase RPOA on an arginine located in the C-terminal region. ADP-ribosylation of RPOA alpha subunit enhances the transcription of viral early genes. Also ribosylates RPOA subunits beta, beta' and sigma 70 and performs an autoribosylation reaction.</text>
</comment>
<comment type="caution">
    <text evidence="1">Lacks conserved residue(s) required for the propagation of feature annotation.</text>
</comment>
<protein>
    <recommendedName>
        <fullName evidence="1">NAD(+)--arginine ADP-ribosyltransferase</fullName>
        <ecNumber evidence="1">2.4.2.31</ecNumber>
    </recommendedName>
</protein>
<name>A0A2U7NLW4_9CAUD</name>
<feature type="site" description="Cleavage" evidence="1">
    <location>
        <begin position="7"/>
        <end position="8"/>
    </location>
</feature>
<feature type="chain" id="PRO_5042301626" description="NAD(+)--arginine ADP-ribosyltransferase" evidence="1">
    <location>
        <begin position="1"/>
        <end position="598"/>
    </location>
</feature>
<gene>
    <name evidence="3" type="ORF">PspYZU05_156</name>
</gene>
<feature type="domain" description="ADP ribosyltransferase" evidence="2">
    <location>
        <begin position="364"/>
        <end position="533"/>
    </location>
</feature>
<evidence type="ECO:0000256" key="1">
    <source>
        <dbReference type="HAMAP-Rule" id="MF_04139"/>
    </source>
</evidence>
<evidence type="ECO:0000313" key="3">
    <source>
        <dbReference type="EMBL" id="ASD52108.1"/>
    </source>
</evidence>
<keyword evidence="1 3" id="KW-0808">Transferase</keyword>
<dbReference type="GO" id="GO:0005576">
    <property type="term" value="C:extracellular region"/>
    <property type="evidence" value="ECO:0007669"/>
    <property type="project" value="InterPro"/>
</dbReference>
<feature type="active site" evidence="1">
    <location>
        <position position="517"/>
    </location>
</feature>
<proteinExistence type="inferred from homology"/>
<dbReference type="Gene3D" id="3.90.176.10">
    <property type="entry name" value="Toxin ADP-ribosyltransferase, Chain A, domain 1"/>
    <property type="match status" value="1"/>
</dbReference>
<dbReference type="Pfam" id="PF03496">
    <property type="entry name" value="ADPrib_exo_Tox"/>
    <property type="match status" value="1"/>
</dbReference>
<comment type="similarity">
    <text evidence="1">Belongs to the Tevenvirinae NAD(+)--arginine ADP-ribosyltransferase family.</text>
</comment>
<sequence>MDQLICEVFDSESDKLYVPINLAPKDKVPQLWGFKLPGNDELVARMVSYASKGDAIKKVKVGDKYAHVILMSLSKNGTPAELRGGLGSDPIGALNSIFEAVYKTVLNTKMDAVLFRFPAKKMKGQEKTLQRIMARLVMQRSGGKFVVLDDLYQFTGKHAYILIKRKNVALDSIRGIPDIDHDEYTKVESKVGDVYVKQSTGEKVSKDEAIAASIAAVEEKRTDRSVIARTHVEHQKARELQLAYIDNYLNTYGPKELEFYQNLEPLDNIKLTEVENKIVLPGTLLDNIGHLIKPDLIPSAPENILREIRFILSKHNSNEMLYAFMDIQQYLGVAAPEKKQAITEELLLYFIRISDKYEDLFEDMRPNKVYSKEERTAIQDYAGSWFAEMNDFLMGSNPNPMINEVKHRIENLDSAFKKGLTIPKGTLLYRYQGIPVELFKKSLELNQFYFPNYVSTSVAPSLFMNFKDSLTSTLHKDTSEEVVMTSNKVTIALIIKGADKVPIVIPGELSNYAQEAEVILPRGTTIRYDNIEYAGRIAIIEATVVSSNTEEIKESSGSKFGDFVISESIGNKLARSEALKTVAQIAAQAYENAPDKFK</sequence>
<keyword evidence="4" id="KW-1185">Reference proteome</keyword>
<keyword evidence="1" id="KW-0946">Virion</keyword>
<reference evidence="3 4" key="1">
    <citation type="submission" date="2017-04" db="EMBL/GenBank/DDBJ databases">
        <title>Isolation of lytic bacteriophages infecting Pseudomonas strains for biocontrol of fish and shrimp spoilage during chilled storage.</title>
        <authorList>
            <person name="Yang Z."/>
            <person name="Tao X."/>
            <person name="Gao L."/>
            <person name="Rao S."/>
        </authorList>
    </citation>
    <scope>NUCLEOTIDE SEQUENCE [LARGE SCALE GENOMIC DNA]</scope>
</reference>
<dbReference type="EC" id="2.4.2.31" evidence="1"/>
<organism evidence="3 4">
    <name type="scientific">Pseudomonas phage PspYZU05</name>
    <dbReference type="NCBI Taxonomy" id="1983556"/>
    <lineage>
        <taxon>Viruses</taxon>
        <taxon>Duplodnaviria</taxon>
        <taxon>Heunggongvirae</taxon>
        <taxon>Uroviricota</taxon>
        <taxon>Caudoviricetes</taxon>
        <taxon>Pantevenvirales</taxon>
        <taxon>Straboviridae</taxon>
        <taxon>Jiangsuvirus</taxon>
        <taxon>Jiangsuvirus pspyzu05</taxon>
    </lineage>
</organism>
<dbReference type="GO" id="GO:0016779">
    <property type="term" value="F:nucleotidyltransferase activity"/>
    <property type="evidence" value="ECO:0007669"/>
    <property type="project" value="UniProtKB-KW"/>
</dbReference>
<evidence type="ECO:0000313" key="4">
    <source>
        <dbReference type="Proteomes" id="UP000247773"/>
    </source>
</evidence>
<dbReference type="EMBL" id="KY971610">
    <property type="protein sequence ID" value="ASD52108.1"/>
    <property type="molecule type" value="Genomic_DNA"/>
</dbReference>
<dbReference type="PIRSF" id="PIRSF000491">
    <property type="entry name" value="Alt_phage"/>
    <property type="match status" value="1"/>
</dbReference>
<accession>A0A2U7NLW4</accession>
<dbReference type="InterPro" id="IPR003540">
    <property type="entry name" value="ADP-ribosyltransferase"/>
</dbReference>
<dbReference type="PROSITE" id="PS51996">
    <property type="entry name" value="TR_MART"/>
    <property type="match status" value="1"/>
</dbReference>
<dbReference type="GO" id="GO:0106274">
    <property type="term" value="F:NAD+-protein-arginine ADP-ribosyltransferase activity"/>
    <property type="evidence" value="ECO:0007669"/>
    <property type="project" value="UniProtKB-UniRule"/>
</dbReference>
<comment type="catalytic activity">
    <reaction evidence="1">
        <text>L-arginyl-[protein] + NAD(+) = N(omega)-(ADP-D-ribosyl)-L-arginyl-[protein] + nicotinamide + H(+)</text>
        <dbReference type="Rhea" id="RHEA:19149"/>
        <dbReference type="Rhea" id="RHEA-COMP:10532"/>
        <dbReference type="Rhea" id="RHEA-COMP:15087"/>
        <dbReference type="ChEBI" id="CHEBI:15378"/>
        <dbReference type="ChEBI" id="CHEBI:17154"/>
        <dbReference type="ChEBI" id="CHEBI:29965"/>
        <dbReference type="ChEBI" id="CHEBI:57540"/>
        <dbReference type="ChEBI" id="CHEBI:142554"/>
        <dbReference type="EC" id="2.4.2.31"/>
    </reaction>
</comment>
<dbReference type="SUPFAM" id="SSF56399">
    <property type="entry name" value="ADP-ribosylation"/>
    <property type="match status" value="1"/>
</dbReference>
<dbReference type="HAMAP" id="MF_04139">
    <property type="entry name" value="ALT_T4"/>
    <property type="match status" value="1"/>
</dbReference>